<dbReference type="PANTHER" id="PTHR30303:SF4">
    <property type="entry name" value="HYDROGENASE EXPRESSION_FORMATION PROTEIN HYPE"/>
    <property type="match status" value="1"/>
</dbReference>
<evidence type="ECO:0000259" key="3">
    <source>
        <dbReference type="Pfam" id="PF00586"/>
    </source>
</evidence>
<accession>A0A1H6ILN6</accession>
<sequence>MPADGKISETFFRRHIATRLGADREDVRLGPKHGCDFGVIRGPEEETATVLATDPISILPDLGFERAGRFALHIVLSDVAVSGIAPSHLSIAFSLPGEMTDEAFDGVWTAIHEECTDLGIAVTTGHTARYPGSTFPWVGAATAIGRGDPDRIVRPDGARPGDRIVVTKGPAVEATGLFASLYPEALDGLSAETVATAQRRLDDVRLVEDAMVIADHDGIHAMHDATEGGLLGAVHELASAGNVRLRVDTDHVPWQPGVKETCTALGMDPWRATTAGTLLAAVSPSVAGDVVAALQDRGTPAAIVGEVRRDSDENGDDGSVRVVIDGEETSPPDGDSSWPVYARLSGSGRE</sequence>
<feature type="domain" description="PurM-like N-terminal" evidence="3">
    <location>
        <begin position="36"/>
        <end position="144"/>
    </location>
</feature>
<dbReference type="InterPro" id="IPR010918">
    <property type="entry name" value="PurM-like_C_dom"/>
</dbReference>
<feature type="domain" description="PurM-like C-terminal" evidence="4">
    <location>
        <begin position="159"/>
        <end position="312"/>
    </location>
</feature>
<dbReference type="InterPro" id="IPR016188">
    <property type="entry name" value="PurM-like_N"/>
</dbReference>
<dbReference type="STRING" id="1267564.SAMN05192561_102282"/>
<dbReference type="EMBL" id="FNWU01000002">
    <property type="protein sequence ID" value="SEH47446.1"/>
    <property type="molecule type" value="Genomic_DNA"/>
</dbReference>
<evidence type="ECO:0000313" key="5">
    <source>
        <dbReference type="EMBL" id="SEH47446.1"/>
    </source>
</evidence>
<dbReference type="PANTHER" id="PTHR30303">
    <property type="entry name" value="HYDROGENASE ISOENZYMES FORMATION PROTEIN HYPE"/>
    <property type="match status" value="1"/>
</dbReference>
<evidence type="ECO:0000256" key="1">
    <source>
        <dbReference type="ARBA" id="ARBA00006243"/>
    </source>
</evidence>
<dbReference type="InterPro" id="IPR036676">
    <property type="entry name" value="PurM-like_C_sf"/>
</dbReference>
<dbReference type="InterPro" id="IPR036921">
    <property type="entry name" value="PurM-like_N_sf"/>
</dbReference>
<dbReference type="RefSeq" id="WP_092816277.1">
    <property type="nucleotide sequence ID" value="NZ_FNWU01000002.1"/>
</dbReference>
<evidence type="ECO:0000259" key="4">
    <source>
        <dbReference type="Pfam" id="PF02769"/>
    </source>
</evidence>
<dbReference type="OrthoDB" id="31494at2157"/>
<comment type="similarity">
    <text evidence="1">Belongs to the HypE family.</text>
</comment>
<dbReference type="CDD" id="cd06061">
    <property type="entry name" value="PurM-like1"/>
    <property type="match status" value="1"/>
</dbReference>
<dbReference type="Pfam" id="PF02769">
    <property type="entry name" value="AIRS_C"/>
    <property type="match status" value="1"/>
</dbReference>
<feature type="region of interest" description="Disordered" evidence="2">
    <location>
        <begin position="308"/>
        <end position="350"/>
    </location>
</feature>
<dbReference type="Gene3D" id="3.30.1330.10">
    <property type="entry name" value="PurM-like, N-terminal domain"/>
    <property type="match status" value="1"/>
</dbReference>
<dbReference type="Proteomes" id="UP000199215">
    <property type="component" value="Unassembled WGS sequence"/>
</dbReference>
<dbReference type="GO" id="GO:0051604">
    <property type="term" value="P:protein maturation"/>
    <property type="evidence" value="ECO:0007669"/>
    <property type="project" value="TreeGrafter"/>
</dbReference>
<name>A0A1H6ILN6_9EURY</name>
<dbReference type="Pfam" id="PF00586">
    <property type="entry name" value="AIRS"/>
    <property type="match status" value="1"/>
</dbReference>
<dbReference type="AlphaFoldDB" id="A0A1H6ILN6"/>
<protein>
    <submittedName>
        <fullName evidence="5">Hydrogenase maturation factor</fullName>
    </submittedName>
</protein>
<evidence type="ECO:0000313" key="6">
    <source>
        <dbReference type="Proteomes" id="UP000199215"/>
    </source>
</evidence>
<dbReference type="SUPFAM" id="SSF55326">
    <property type="entry name" value="PurM N-terminal domain-like"/>
    <property type="match status" value="1"/>
</dbReference>
<dbReference type="PIRSF" id="PIRSF005644">
    <property type="entry name" value="Hdrgns_mtr_HypE"/>
    <property type="match status" value="1"/>
</dbReference>
<dbReference type="InterPro" id="IPR011854">
    <property type="entry name" value="HypE"/>
</dbReference>
<dbReference type="Gene3D" id="3.90.650.10">
    <property type="entry name" value="PurM-like C-terminal domain"/>
    <property type="match status" value="1"/>
</dbReference>
<keyword evidence="6" id="KW-1185">Reference proteome</keyword>
<proteinExistence type="inferred from homology"/>
<gene>
    <name evidence="5" type="ORF">SAMN05192561_102282</name>
</gene>
<reference evidence="5 6" key="1">
    <citation type="submission" date="2016-10" db="EMBL/GenBank/DDBJ databases">
        <authorList>
            <person name="de Groot N.N."/>
        </authorList>
    </citation>
    <scope>NUCLEOTIDE SEQUENCE [LARGE SCALE GENOMIC DNA]</scope>
    <source>
        <strain evidence="5 6">IBRC-M10418</strain>
    </source>
</reference>
<evidence type="ECO:0000256" key="2">
    <source>
        <dbReference type="SAM" id="MobiDB-lite"/>
    </source>
</evidence>
<organism evidence="5 6">
    <name type="scientific">Halopenitus malekzadehii</name>
    <dbReference type="NCBI Taxonomy" id="1267564"/>
    <lineage>
        <taxon>Archaea</taxon>
        <taxon>Methanobacteriati</taxon>
        <taxon>Methanobacteriota</taxon>
        <taxon>Stenosarchaea group</taxon>
        <taxon>Halobacteria</taxon>
        <taxon>Halobacteriales</taxon>
        <taxon>Haloferacaceae</taxon>
        <taxon>Halopenitus</taxon>
    </lineage>
</organism>
<dbReference type="SUPFAM" id="SSF56042">
    <property type="entry name" value="PurM C-terminal domain-like"/>
    <property type="match status" value="1"/>
</dbReference>